<dbReference type="InterPro" id="IPR023346">
    <property type="entry name" value="Lysozyme-like_dom_sf"/>
</dbReference>
<sequence>MSKHVKYVPKHRGAAVPATEAPKKILRNSVVFSAIAVGATGSAVATGLLSGSASPASAAAAATEANLDLASVNGINGAEIERAPVVSRSDQRDAAAPAKLAPLAATRSVANGYTRTEDVRELDPRSVAKALLSDFGWSSDQFGCLDSLWNRESGWNIHADNPGSSAYGIPQALPGSKMASAGPDWANNPVTQITWGLGYIQDRYGSPCGAWGHSQGYGWY</sequence>
<evidence type="ECO:0000313" key="2">
    <source>
        <dbReference type="Proteomes" id="UP000655410"/>
    </source>
</evidence>
<dbReference type="SUPFAM" id="SSF53955">
    <property type="entry name" value="Lysozyme-like"/>
    <property type="match status" value="1"/>
</dbReference>
<keyword evidence="2" id="KW-1185">Reference proteome</keyword>
<reference evidence="2" key="1">
    <citation type="journal article" date="2019" name="Int. J. Syst. Evol. Microbiol.">
        <title>The Global Catalogue of Microorganisms (GCM) 10K type strain sequencing project: providing services to taxonomists for standard genome sequencing and annotation.</title>
        <authorList>
            <consortium name="The Broad Institute Genomics Platform"/>
            <consortium name="The Broad Institute Genome Sequencing Center for Infectious Disease"/>
            <person name="Wu L."/>
            <person name="Ma J."/>
        </authorList>
    </citation>
    <scope>NUCLEOTIDE SEQUENCE [LARGE SCALE GENOMIC DNA]</scope>
    <source>
        <strain evidence="2">CGMCC 4.7371</strain>
    </source>
</reference>
<name>A0ABQ2NBD3_9ACTN</name>
<accession>A0ABQ2NBD3</accession>
<dbReference type="Proteomes" id="UP000655410">
    <property type="component" value="Unassembled WGS sequence"/>
</dbReference>
<dbReference type="Gene3D" id="1.10.530.10">
    <property type="match status" value="1"/>
</dbReference>
<protein>
    <recommendedName>
        <fullName evidence="3">Lytic transglycosylase domain-containing protein</fullName>
    </recommendedName>
</protein>
<dbReference type="EMBL" id="BMNI01000004">
    <property type="protein sequence ID" value="GGO89619.1"/>
    <property type="molecule type" value="Genomic_DNA"/>
</dbReference>
<proteinExistence type="predicted"/>
<evidence type="ECO:0008006" key="3">
    <source>
        <dbReference type="Google" id="ProtNLM"/>
    </source>
</evidence>
<evidence type="ECO:0000313" key="1">
    <source>
        <dbReference type="EMBL" id="GGO89619.1"/>
    </source>
</evidence>
<gene>
    <name evidence="1" type="ORF">GCM10011584_19500</name>
</gene>
<organism evidence="1 2">
    <name type="scientific">Nocardioides phosphati</name>
    <dbReference type="NCBI Taxonomy" id="1867775"/>
    <lineage>
        <taxon>Bacteria</taxon>
        <taxon>Bacillati</taxon>
        <taxon>Actinomycetota</taxon>
        <taxon>Actinomycetes</taxon>
        <taxon>Propionibacteriales</taxon>
        <taxon>Nocardioidaceae</taxon>
        <taxon>Nocardioides</taxon>
    </lineage>
</organism>
<comment type="caution">
    <text evidence="1">The sequence shown here is derived from an EMBL/GenBank/DDBJ whole genome shotgun (WGS) entry which is preliminary data.</text>
</comment>